<feature type="compositionally biased region" description="Low complexity" evidence="2">
    <location>
        <begin position="1842"/>
        <end position="1871"/>
    </location>
</feature>
<dbReference type="RefSeq" id="WP_024127934.1">
    <property type="nucleotide sequence ID" value="NC_023316.1"/>
</dbReference>
<feature type="region of interest" description="Disordered" evidence="2">
    <location>
        <begin position="1839"/>
        <end position="1880"/>
    </location>
</feature>
<protein>
    <submittedName>
        <fullName evidence="4">Putative conjugal transfer TraA protein</fullName>
    </submittedName>
</protein>
<dbReference type="InterPro" id="IPR014862">
    <property type="entry name" value="TrwC"/>
</dbReference>
<dbReference type="Gene3D" id="2.30.30.940">
    <property type="match status" value="1"/>
</dbReference>
<geneLocation type="plasmid" evidence="4">
    <name>pZL1</name>
</geneLocation>
<evidence type="ECO:0000256" key="1">
    <source>
        <dbReference type="SAM" id="Coils"/>
    </source>
</evidence>
<proteinExistence type="predicted"/>
<evidence type="ECO:0000259" key="3">
    <source>
        <dbReference type="Pfam" id="PF08751"/>
    </source>
</evidence>
<dbReference type="CDD" id="cd18809">
    <property type="entry name" value="SF1_C_RecD"/>
    <property type="match status" value="1"/>
</dbReference>
<accession>W0FTL1</accession>
<dbReference type="NCBIfam" id="NF041492">
    <property type="entry name" value="MobF"/>
    <property type="match status" value="1"/>
</dbReference>
<feature type="coiled-coil region" evidence="1">
    <location>
        <begin position="1689"/>
        <end position="1716"/>
    </location>
</feature>
<evidence type="ECO:0000313" key="4">
    <source>
        <dbReference type="EMBL" id="AHF46208.1"/>
    </source>
</evidence>
<keyword evidence="1" id="KW-0175">Coiled coil</keyword>
<evidence type="ECO:0000256" key="2">
    <source>
        <dbReference type="SAM" id="MobiDB-lite"/>
    </source>
</evidence>
<organism evidence="4">
    <name type="scientific">Streptomyces sp. 14R-10</name>
    <dbReference type="NCBI Taxonomy" id="1442159"/>
    <lineage>
        <taxon>Bacteria</taxon>
        <taxon>Bacillati</taxon>
        <taxon>Actinomycetota</taxon>
        <taxon>Actinomycetes</taxon>
        <taxon>Kitasatosporales</taxon>
        <taxon>Streptomycetaceae</taxon>
        <taxon>Streptomyces</taxon>
    </lineage>
</organism>
<dbReference type="Pfam" id="PF13604">
    <property type="entry name" value="AAA_30"/>
    <property type="match status" value="1"/>
</dbReference>
<reference evidence="4" key="1">
    <citation type="submission" date="2013-08" db="EMBL/GenBank/DDBJ databases">
        <title>Two distinct conjugal transfer systems on Streptomyces plasmid pZL1.</title>
        <authorList>
            <person name="Zhao L."/>
            <person name="Zhong L."/>
            <person name="Qin Z."/>
        </authorList>
    </citation>
    <scope>NUCLEOTIDE SEQUENCE</scope>
    <source>
        <strain evidence="4">14R-10</strain>
        <plasmid evidence="4">pZL1</plasmid>
    </source>
</reference>
<feature type="compositionally biased region" description="Basic and acidic residues" evidence="2">
    <location>
        <begin position="1749"/>
        <end position="1765"/>
    </location>
</feature>
<dbReference type="SUPFAM" id="SSF55464">
    <property type="entry name" value="Origin of replication-binding domain, RBD-like"/>
    <property type="match status" value="1"/>
</dbReference>
<dbReference type="Gene3D" id="3.40.50.300">
    <property type="entry name" value="P-loop containing nucleotide triphosphate hydrolases"/>
    <property type="match status" value="2"/>
</dbReference>
<feature type="region of interest" description="Disordered" evidence="2">
    <location>
        <begin position="1444"/>
        <end position="1617"/>
    </location>
</feature>
<dbReference type="SUPFAM" id="SSF52540">
    <property type="entry name" value="P-loop containing nucleoside triphosphate hydrolases"/>
    <property type="match status" value="2"/>
</dbReference>
<feature type="region of interest" description="Disordered" evidence="2">
    <location>
        <begin position="1737"/>
        <end position="1765"/>
    </location>
</feature>
<feature type="compositionally biased region" description="Polar residues" evidence="2">
    <location>
        <begin position="1737"/>
        <end position="1748"/>
    </location>
</feature>
<feature type="compositionally biased region" description="Acidic residues" evidence="2">
    <location>
        <begin position="1514"/>
        <end position="1529"/>
    </location>
</feature>
<keyword evidence="4" id="KW-0614">Plasmid</keyword>
<dbReference type="InterPro" id="IPR027417">
    <property type="entry name" value="P-loop_NTPase"/>
</dbReference>
<feature type="region of interest" description="Disordered" evidence="2">
    <location>
        <begin position="1261"/>
        <end position="1281"/>
    </location>
</feature>
<sequence length="1880" mass="205348">MMTVHKLSAGDGYAYYINETVSADQQRERGQELGDYYTASGNPPGLWMGSGIEALGVSGTVTEAQMKALYGEGLHPDADRIIAERIAAGDSAKKAMRAAKLGRKYMTFVDKNTPFGRRLSEELETFQRLHHREPNAKERTDIRGKVGAVQFRAEHGRSPESKEELGRFIKDQEGGKQRNAVAGFDLVFRAPKSVSVLWALGDDDVRKAVERAHVQAMTETLEWLEQKATMTRTGVNGIAQEDVSGGLIATRFRHYDSRTGDPLLHDHVVVANKVQGRDGKWRSLDGQLLYAQNVPASELYNQRVVEQVCSELGLRTEAREVTPGKRPVMEIAGIGTDMIEVHSTRSKGIKERTAELVADYRERHGYEPSSKTLTALMQQATLETRPDKKAARPLSELRADWRQAAVETFGTERVDGLLEAARHAAGQARTSPEAVAHLDIDKAAREVLDTVSNHRSVWGRRQILAEARRWVVQATTGSVPGGDLADRITDRVLTGHTIDITPPDLNPTFEPLTRDDGSSIYRRRESELYTSAAVLAAEDRIVAAARTRVIPAATGDVYARIEAAYQEANPNRRLDAGQRALARTFATSEQLVAAGIGPAGAGKTTAMKVAADAVRASGGRVIGLGPSARAAAELSNGLDAPAFVLHDWLGAHERAQAGKPIRPEYALGAGDLIIVDEAGMAGSKRLAAVVAEAERAGAVVRLIGDPFQLSAVESGGALRLLANVTEVVELESVHRFRTPGEAAASLDLRNGEPDTAWTWYLNNSRVVAGTREQMIHRIFADWQSDIEAGRTALMMADDNTSVAELNQLAQAYRMGSGQLDTTHTVTIREGVEAHRGDLIVTRKNARTNVLRSGKDFVKNGDQWQLLRVMDNGDIEVRHTDHGGRTVLPAEYVGKHVELGYASTGHRGQGATVDTGSGLLTHRTARESAYVQTTRGRQENRLYVVLDEGMTMRDVLDTIVRNSQASVSATEAIRAEQDRAWGIGQLSAEYTDVHARALSLRYQSMARNVLGLGAESLIAEDAWPAVERALRDAERAGFAPERILSTAFYERGFADAEDQAAVLSWRIDNHVAEARDTLRRLEEQGASRPLKDLTGAQLDSLAERAGERRTQALDELHRADARVGSQPRPVVVDGLPVPAWPGREHGDLTRTQLSQAIAQARRDGRMAGREGDRDEARAAALRLGALKEEQRLRSSMNWRDRAREEWQREPGVGHAHTAGLDGETVAAEMRANLHGQDEARQKLDRAVVVDQRVEAEQRLRRLLPDGPAPTPDNTGPLPEWLTPRDVERDQHTPMAWLEHLDARRQVIDARLAQTGQALAADPPAWAKVLGPVPSPGTELREQWERTAALADAWRTQRQLRESENGIGGQPVSGRDADAWQVLHDQVAEVGRRARATEAAARRGEALADTWATPDATTALDTTAVPAPVTVAEDAAELTETVMEEGEDLALAPEPEQASQPEAVQAVEDEQLAEPAVEADREDADEAVVEPAAETEPVEVAREDEQLAEASAESREDVDEAVVEPAVEDVMAEPAADVELPAVDEPTEEAEATRPEDTQAEPPSPELTVPEEEPQQSAPASDAEETRTDDDQVATEAPERRDEEDQEEAAPAVATWEARPYGTLSDSALSDALAQTVEAAEAAQEQAAAQAARAAELLAAIAPGGTVEQNVNERAERVQAIQDLRAAPGRLEQLGRQAQQQYDEVRRIEARLEEKNRLGRPAVRGDERQQMETTLNRLRTTAQDTDTAIESTRRQAEDSRRTAGNPAEHDRVLADWEKAGGSREAVLERTVAARQRRAENALTEAGTARNRVGKLDAAAAQLRQEMNLRDAQPYAQRIAEDAQRLQAQQQQQAMAAEQQRQQQQGPQMPGPDQGPSRGTPKA</sequence>
<name>W0FTL1_9ACTN</name>
<dbReference type="EMBL" id="KF501372">
    <property type="protein sequence ID" value="AHF46208.1"/>
    <property type="molecule type" value="Genomic_DNA"/>
</dbReference>
<dbReference type="Pfam" id="PF08751">
    <property type="entry name" value="TrwC"/>
    <property type="match status" value="1"/>
</dbReference>
<feature type="domain" description="TrwC relaxase" evidence="3">
    <location>
        <begin position="9"/>
        <end position="407"/>
    </location>
</feature>
<gene>
    <name evidence="4" type="ORF">pZL1.43c</name>
</gene>